<feature type="transmembrane region" description="Helical" evidence="1">
    <location>
        <begin position="50"/>
        <end position="66"/>
    </location>
</feature>
<feature type="transmembrane region" description="Helical" evidence="1">
    <location>
        <begin position="27"/>
        <end position="44"/>
    </location>
</feature>
<evidence type="ECO:0000313" key="3">
    <source>
        <dbReference type="Proteomes" id="UP000233414"/>
    </source>
</evidence>
<name>A0A2N1UNZ9_9BACT</name>
<accession>A0A2N1UNZ9</accession>
<protein>
    <recommendedName>
        <fullName evidence="4">DUF5673 domain-containing protein</fullName>
    </recommendedName>
</protein>
<comment type="caution">
    <text evidence="2">The sequence shown here is derived from an EMBL/GenBank/DDBJ whole genome shotgun (WGS) entry which is preliminary data.</text>
</comment>
<reference evidence="2 3" key="1">
    <citation type="journal article" date="2017" name="ISME J.">
        <title>Potential for microbial H2 and metal transformations associated with novel bacteria and archaea in deep terrestrial subsurface sediments.</title>
        <authorList>
            <person name="Hernsdorf A.W."/>
            <person name="Amano Y."/>
            <person name="Miyakawa K."/>
            <person name="Ise K."/>
            <person name="Suzuki Y."/>
            <person name="Anantharaman K."/>
            <person name="Probst A."/>
            <person name="Burstein D."/>
            <person name="Thomas B.C."/>
            <person name="Banfield J.F."/>
        </authorList>
    </citation>
    <scope>NUCLEOTIDE SEQUENCE [LARGE SCALE GENOMIC DNA]</scope>
    <source>
        <strain evidence="2">HGW-Kuenenbacteria-1</strain>
    </source>
</reference>
<evidence type="ECO:0000256" key="1">
    <source>
        <dbReference type="SAM" id="Phobius"/>
    </source>
</evidence>
<evidence type="ECO:0000313" key="2">
    <source>
        <dbReference type="EMBL" id="PKL72588.1"/>
    </source>
</evidence>
<keyword evidence="1" id="KW-0812">Transmembrane</keyword>
<dbReference type="EMBL" id="PGYQ01000002">
    <property type="protein sequence ID" value="PKL72588.1"/>
    <property type="molecule type" value="Genomic_DNA"/>
</dbReference>
<evidence type="ECO:0008006" key="4">
    <source>
        <dbReference type="Google" id="ProtNLM"/>
    </source>
</evidence>
<dbReference type="AlphaFoldDB" id="A0A2N1UNZ9"/>
<gene>
    <name evidence="2" type="ORF">CVV26_01085</name>
</gene>
<keyword evidence="1" id="KW-0472">Membrane</keyword>
<keyword evidence="1" id="KW-1133">Transmembrane helix</keyword>
<organism evidence="2 3">
    <name type="scientific">Candidatus Kuenenbacteria bacterium HGW-Kuenenbacteria-1</name>
    <dbReference type="NCBI Taxonomy" id="2013812"/>
    <lineage>
        <taxon>Bacteria</taxon>
        <taxon>Candidatus Kueneniibacteriota</taxon>
    </lineage>
</organism>
<sequence>MIQENKGKALIVWSFPEFIKHKRTQEWYFLMFATVLGLLLFSIFTKNFLFAIIIILFSIILILFDFKKPILIKFQITEKGIQASENFYYWRELENFWIIYQLPEVKNLYFSFKNFIKPNFIISLEDQNPLKIREILLKYLKEDLEQEEESFSDQFGRIIKI</sequence>
<dbReference type="Proteomes" id="UP000233414">
    <property type="component" value="Unassembled WGS sequence"/>
</dbReference>
<proteinExistence type="predicted"/>